<comment type="caution">
    <text evidence="1">The sequence shown here is derived from an EMBL/GenBank/DDBJ whole genome shotgun (WGS) entry which is preliminary data.</text>
</comment>
<protein>
    <submittedName>
        <fullName evidence="1">Uncharacterized protein</fullName>
    </submittedName>
</protein>
<dbReference type="EMBL" id="AVFL01000031">
    <property type="protein sequence ID" value="EWY37106.1"/>
    <property type="molecule type" value="Genomic_DNA"/>
</dbReference>
<dbReference type="Gene3D" id="3.30.9.10">
    <property type="entry name" value="D-Amino Acid Oxidase, subunit A, domain 2"/>
    <property type="match status" value="1"/>
</dbReference>
<dbReference type="AlphaFoldDB" id="W9GWW8"/>
<dbReference type="STRING" id="1385369.N825_21915"/>
<dbReference type="Proteomes" id="UP000019486">
    <property type="component" value="Unassembled WGS sequence"/>
</dbReference>
<accession>W9GWW8</accession>
<name>W9GWW8_9PROT</name>
<sequence>MDINQRRRKYRDGIIRVLTDRAGLTGGEWDHVVDFWSTEGETPRIL</sequence>
<keyword evidence="2" id="KW-1185">Reference proteome</keyword>
<gene>
    <name evidence="1" type="ORF">N825_21915</name>
</gene>
<dbReference type="RefSeq" id="WP_245613263.1">
    <property type="nucleotide sequence ID" value="NZ_AVFL01000031.1"/>
</dbReference>
<proteinExistence type="predicted"/>
<evidence type="ECO:0000313" key="2">
    <source>
        <dbReference type="Proteomes" id="UP000019486"/>
    </source>
</evidence>
<evidence type="ECO:0000313" key="1">
    <source>
        <dbReference type="EMBL" id="EWY37106.1"/>
    </source>
</evidence>
<reference evidence="1 2" key="1">
    <citation type="submission" date="2013-08" db="EMBL/GenBank/DDBJ databases">
        <title>The genome sequence of Skermanella stibiiresistens.</title>
        <authorList>
            <person name="Zhu W."/>
            <person name="Wang G."/>
        </authorList>
    </citation>
    <scope>NUCLEOTIDE SEQUENCE [LARGE SCALE GENOMIC DNA]</scope>
    <source>
        <strain evidence="1 2">SB22</strain>
    </source>
</reference>
<organism evidence="1 2">
    <name type="scientific">Skermanella stibiiresistens SB22</name>
    <dbReference type="NCBI Taxonomy" id="1385369"/>
    <lineage>
        <taxon>Bacteria</taxon>
        <taxon>Pseudomonadati</taxon>
        <taxon>Pseudomonadota</taxon>
        <taxon>Alphaproteobacteria</taxon>
        <taxon>Rhodospirillales</taxon>
        <taxon>Azospirillaceae</taxon>
        <taxon>Skermanella</taxon>
    </lineage>
</organism>